<evidence type="ECO:0000313" key="2">
    <source>
        <dbReference type="Proteomes" id="UP001064048"/>
    </source>
</evidence>
<name>A0ACC0JAN9_CHOFU</name>
<accession>A0ACC0JAN9</accession>
<reference evidence="1 2" key="1">
    <citation type="journal article" date="2022" name="Genome Biol. Evol.">
        <title>The Spruce Budworm Genome: Reconstructing the Evolutionary History of Antifreeze Proteins.</title>
        <authorList>
            <person name="Beliveau C."/>
            <person name="Gagne P."/>
            <person name="Picq S."/>
            <person name="Vernygora O."/>
            <person name="Keeling C.I."/>
            <person name="Pinkney K."/>
            <person name="Doucet D."/>
            <person name="Wen F."/>
            <person name="Johnston J.S."/>
            <person name="Maaroufi H."/>
            <person name="Boyle B."/>
            <person name="Laroche J."/>
            <person name="Dewar K."/>
            <person name="Juretic N."/>
            <person name="Blackburn G."/>
            <person name="Nisole A."/>
            <person name="Brunet B."/>
            <person name="Brandao M."/>
            <person name="Lumley L."/>
            <person name="Duan J."/>
            <person name="Quan G."/>
            <person name="Lucarotti C.J."/>
            <person name="Roe A.D."/>
            <person name="Sperling F.A.H."/>
            <person name="Levesque R.C."/>
            <person name="Cusson M."/>
        </authorList>
    </citation>
    <scope>NUCLEOTIDE SEQUENCE [LARGE SCALE GENOMIC DNA]</scope>
    <source>
        <strain evidence="1">Glfc:IPQL:Cfum</strain>
    </source>
</reference>
<keyword evidence="2" id="KW-1185">Reference proteome</keyword>
<sequence length="642" mass="72217">MIATFMQLMCVHAAPPPPHCKNTHKSYKSKYYHHHITQKRFELNQNEESETEEVPRADGGEEEDEEWVEGEDLLARLQRIQARKGLLCEPDNPEKNLVKAEKDKLSKYLDLAHEVTAMWDVDSTIIVPIVVSANGLIAKSLDQHLKRLSLDGWIKGQIQKAECQFSWLPYEVVLLILRWVVSAELDAASLERLAAACRGLYVACRDPDIWRAMCIRTWGAECGLPYALGVPGWRAMFVARPRLLLHGCYISKTTYLRCGENSFQDQTYRPWFLVDYYRYLRFFSDGVVLMCTTPDEPVACVPQLKSRHRLAAGALAGHYRLQGDQVCVRRRTSQWRACRNSRAGTGWRPARSPDTTGCKGTRYVYDAGRASGVRAATQEPAPAGGRRARRTLPAARGPGMCTTPDEPVACVPQLKSRHRLAAGALAGHYRLQGDQVCVRRRTSQWRACRNSRAGTGWRPARSPDTTGCKGTRYVYDAGRASGVRAATQEPAPAGGRRARRTLPAARGPGMCTTPDEPVACVPQLKSRHRLAAGALAGHYRLQGDQVLIIVKKSNEKKPAQPTHTRFRSRRKETHESHETIFRLELQIRAVRGRGNWQLAWRGYSVSTRRDQWTQFELSPAKFPPFAFSRVRGYTAHAAAPLE</sequence>
<organism evidence="1 2">
    <name type="scientific">Choristoneura fumiferana</name>
    <name type="common">Spruce budworm moth</name>
    <name type="synonym">Archips fumiferana</name>
    <dbReference type="NCBI Taxonomy" id="7141"/>
    <lineage>
        <taxon>Eukaryota</taxon>
        <taxon>Metazoa</taxon>
        <taxon>Ecdysozoa</taxon>
        <taxon>Arthropoda</taxon>
        <taxon>Hexapoda</taxon>
        <taxon>Insecta</taxon>
        <taxon>Pterygota</taxon>
        <taxon>Neoptera</taxon>
        <taxon>Endopterygota</taxon>
        <taxon>Lepidoptera</taxon>
        <taxon>Glossata</taxon>
        <taxon>Ditrysia</taxon>
        <taxon>Tortricoidea</taxon>
        <taxon>Tortricidae</taxon>
        <taxon>Tortricinae</taxon>
        <taxon>Choristoneura</taxon>
    </lineage>
</organism>
<proteinExistence type="predicted"/>
<comment type="caution">
    <text evidence="1">The sequence shown here is derived from an EMBL/GenBank/DDBJ whole genome shotgun (WGS) entry which is preliminary data.</text>
</comment>
<protein>
    <submittedName>
        <fullName evidence="1">Uncharacterized protein</fullName>
    </submittedName>
</protein>
<evidence type="ECO:0000313" key="1">
    <source>
        <dbReference type="EMBL" id="KAI8421193.1"/>
    </source>
</evidence>
<gene>
    <name evidence="1" type="ORF">MSG28_008262</name>
</gene>
<dbReference type="Proteomes" id="UP001064048">
    <property type="component" value="Chromosome 13"/>
</dbReference>
<dbReference type="EMBL" id="CM046113">
    <property type="protein sequence ID" value="KAI8421193.1"/>
    <property type="molecule type" value="Genomic_DNA"/>
</dbReference>